<protein>
    <submittedName>
        <fullName evidence="5">Transcriptional regulator, MarR family</fullName>
    </submittedName>
</protein>
<sequence>MELTYKWIALANRHYLMYLNKRLASYGLSGSQYLFILNICRQPGLTQDKLPDIIHINKSNVTRALAHLEKRGFIRREVNPQDKRTAAVFPTQKALDVYPHVMEIIRGWDASVTSPLTEDEKHTLQGLLKRVVASAHEYRSSEG</sequence>
<dbReference type="PROSITE" id="PS50995">
    <property type="entry name" value="HTH_MARR_2"/>
    <property type="match status" value="1"/>
</dbReference>
<dbReference type="KEGG" id="dpg:DESPIGER_2187"/>
<dbReference type="Proteomes" id="UP000186323">
    <property type="component" value="Chromosome I"/>
</dbReference>
<keyword evidence="2" id="KW-0238">DNA-binding</keyword>
<evidence type="ECO:0000313" key="5">
    <source>
        <dbReference type="EMBL" id="SFV74009.1"/>
    </source>
</evidence>
<dbReference type="SUPFAM" id="SSF46785">
    <property type="entry name" value="Winged helix' DNA-binding domain"/>
    <property type="match status" value="1"/>
</dbReference>
<dbReference type="InterPro" id="IPR036390">
    <property type="entry name" value="WH_DNA-bd_sf"/>
</dbReference>
<dbReference type="GO" id="GO:0003677">
    <property type="term" value="F:DNA binding"/>
    <property type="evidence" value="ECO:0007669"/>
    <property type="project" value="UniProtKB-KW"/>
</dbReference>
<gene>
    <name evidence="5" type="ORF">DESPIGER_2187</name>
</gene>
<dbReference type="PANTHER" id="PTHR42756">
    <property type="entry name" value="TRANSCRIPTIONAL REGULATOR, MARR"/>
    <property type="match status" value="1"/>
</dbReference>
<dbReference type="InterPro" id="IPR036388">
    <property type="entry name" value="WH-like_DNA-bd_sf"/>
</dbReference>
<dbReference type="OrthoDB" id="9808725at2"/>
<keyword evidence="3" id="KW-0804">Transcription</keyword>
<accession>A0A1K1LH25</accession>
<evidence type="ECO:0000256" key="3">
    <source>
        <dbReference type="ARBA" id="ARBA00023163"/>
    </source>
</evidence>
<keyword evidence="1" id="KW-0805">Transcription regulation</keyword>
<dbReference type="SMART" id="SM00347">
    <property type="entry name" value="HTH_MARR"/>
    <property type="match status" value="1"/>
</dbReference>
<dbReference type="PRINTS" id="PR00598">
    <property type="entry name" value="HTHMARR"/>
</dbReference>
<organism evidence="5 6">
    <name type="scientific">Desulfovibrio piger</name>
    <dbReference type="NCBI Taxonomy" id="901"/>
    <lineage>
        <taxon>Bacteria</taxon>
        <taxon>Pseudomonadati</taxon>
        <taxon>Thermodesulfobacteriota</taxon>
        <taxon>Desulfovibrionia</taxon>
        <taxon>Desulfovibrionales</taxon>
        <taxon>Desulfovibrionaceae</taxon>
        <taxon>Desulfovibrio</taxon>
    </lineage>
</organism>
<dbReference type="PROSITE" id="PS01117">
    <property type="entry name" value="HTH_MARR_1"/>
    <property type="match status" value="1"/>
</dbReference>
<dbReference type="InterPro" id="IPR000835">
    <property type="entry name" value="HTH_MarR-typ"/>
</dbReference>
<evidence type="ECO:0000313" key="6">
    <source>
        <dbReference type="Proteomes" id="UP000186323"/>
    </source>
</evidence>
<keyword evidence="6" id="KW-1185">Reference proteome</keyword>
<evidence type="ECO:0000259" key="4">
    <source>
        <dbReference type="PROSITE" id="PS50995"/>
    </source>
</evidence>
<evidence type="ECO:0000256" key="1">
    <source>
        <dbReference type="ARBA" id="ARBA00023015"/>
    </source>
</evidence>
<dbReference type="GO" id="GO:0003700">
    <property type="term" value="F:DNA-binding transcription factor activity"/>
    <property type="evidence" value="ECO:0007669"/>
    <property type="project" value="InterPro"/>
</dbReference>
<dbReference type="Pfam" id="PF01047">
    <property type="entry name" value="MarR"/>
    <property type="match status" value="1"/>
</dbReference>
<feature type="domain" description="HTH marR-type" evidence="4">
    <location>
        <begin position="1"/>
        <end position="133"/>
    </location>
</feature>
<dbReference type="EMBL" id="LT630450">
    <property type="protein sequence ID" value="SFV74009.1"/>
    <property type="molecule type" value="Genomic_DNA"/>
</dbReference>
<name>A0A1K1LH25_9BACT</name>
<dbReference type="InterPro" id="IPR023187">
    <property type="entry name" value="Tscrpt_reg_MarR-type_CS"/>
</dbReference>
<dbReference type="RefSeq" id="WP_072336497.1">
    <property type="nucleotide sequence ID" value="NZ_CALJDE010000074.1"/>
</dbReference>
<reference evidence="6" key="1">
    <citation type="submission" date="2016-10" db="EMBL/GenBank/DDBJ databases">
        <authorList>
            <person name="Wegmann U."/>
        </authorList>
    </citation>
    <scope>NUCLEOTIDE SEQUENCE [LARGE SCALE GENOMIC DNA]</scope>
</reference>
<dbReference type="Gene3D" id="1.10.10.10">
    <property type="entry name" value="Winged helix-like DNA-binding domain superfamily/Winged helix DNA-binding domain"/>
    <property type="match status" value="1"/>
</dbReference>
<dbReference type="PANTHER" id="PTHR42756:SF1">
    <property type="entry name" value="TRANSCRIPTIONAL REPRESSOR OF EMRAB OPERON"/>
    <property type="match status" value="1"/>
</dbReference>
<dbReference type="AlphaFoldDB" id="A0A1K1LH25"/>
<evidence type="ECO:0000256" key="2">
    <source>
        <dbReference type="ARBA" id="ARBA00023125"/>
    </source>
</evidence>
<proteinExistence type="predicted"/>